<evidence type="ECO:0000256" key="9">
    <source>
        <dbReference type="ARBA" id="ARBA00023004"/>
    </source>
</evidence>
<dbReference type="GO" id="GO:0016020">
    <property type="term" value="C:membrane"/>
    <property type="evidence" value="ECO:0007669"/>
    <property type="project" value="UniProtKB-SubCell"/>
</dbReference>
<name>A0AAD9Y199_COLKA</name>
<evidence type="ECO:0000256" key="2">
    <source>
        <dbReference type="ARBA" id="ARBA00004370"/>
    </source>
</evidence>
<gene>
    <name evidence="15" type="ORF">CKAH01_08964</name>
</gene>
<dbReference type="FunFam" id="1.10.630.10:FF:000063">
    <property type="entry name" value="Cytochrome P450 monooxygenase"/>
    <property type="match status" value="1"/>
</dbReference>
<dbReference type="Gene3D" id="1.10.630.10">
    <property type="entry name" value="Cytochrome P450"/>
    <property type="match status" value="1"/>
</dbReference>
<accession>A0AAD9Y199</accession>
<evidence type="ECO:0000256" key="11">
    <source>
        <dbReference type="ARBA" id="ARBA00023136"/>
    </source>
</evidence>
<dbReference type="PANTHER" id="PTHR24305:SF237">
    <property type="entry name" value="CYTOCHROME P450 MONOOXYGENASE ATNE-RELATED"/>
    <property type="match status" value="1"/>
</dbReference>
<keyword evidence="6 12" id="KW-0479">Metal-binding</keyword>
<dbReference type="Proteomes" id="UP001281614">
    <property type="component" value="Unassembled WGS sequence"/>
</dbReference>
<evidence type="ECO:0000256" key="3">
    <source>
        <dbReference type="ARBA" id="ARBA00010617"/>
    </source>
</evidence>
<organism evidence="15 16">
    <name type="scientific">Colletotrichum kahawae</name>
    <name type="common">Coffee berry disease fungus</name>
    <dbReference type="NCBI Taxonomy" id="34407"/>
    <lineage>
        <taxon>Eukaryota</taxon>
        <taxon>Fungi</taxon>
        <taxon>Dikarya</taxon>
        <taxon>Ascomycota</taxon>
        <taxon>Pezizomycotina</taxon>
        <taxon>Sordariomycetes</taxon>
        <taxon>Hypocreomycetidae</taxon>
        <taxon>Glomerellales</taxon>
        <taxon>Glomerellaceae</taxon>
        <taxon>Colletotrichum</taxon>
        <taxon>Colletotrichum gloeosporioides species complex</taxon>
    </lineage>
</organism>
<dbReference type="PANTHER" id="PTHR24305">
    <property type="entry name" value="CYTOCHROME P450"/>
    <property type="match status" value="1"/>
</dbReference>
<comment type="subcellular location">
    <subcellularLocation>
        <location evidence="2">Membrane</location>
    </subcellularLocation>
</comment>
<dbReference type="InterPro" id="IPR050121">
    <property type="entry name" value="Cytochrome_P450_monoxygenase"/>
</dbReference>
<evidence type="ECO:0000256" key="4">
    <source>
        <dbReference type="ARBA" id="ARBA00022617"/>
    </source>
</evidence>
<dbReference type="AlphaFoldDB" id="A0AAD9Y199"/>
<evidence type="ECO:0000256" key="1">
    <source>
        <dbReference type="ARBA" id="ARBA00001971"/>
    </source>
</evidence>
<dbReference type="EMBL" id="VYYT01000577">
    <property type="protein sequence ID" value="KAK2731544.1"/>
    <property type="molecule type" value="Genomic_DNA"/>
</dbReference>
<dbReference type="PRINTS" id="PR00385">
    <property type="entry name" value="P450"/>
</dbReference>
<keyword evidence="7 14" id="KW-1133">Transmembrane helix</keyword>
<dbReference type="InterPro" id="IPR036396">
    <property type="entry name" value="Cyt_P450_sf"/>
</dbReference>
<dbReference type="GO" id="GO:0016705">
    <property type="term" value="F:oxidoreductase activity, acting on paired donors, with incorporation or reduction of molecular oxygen"/>
    <property type="evidence" value="ECO:0007669"/>
    <property type="project" value="InterPro"/>
</dbReference>
<feature type="binding site" description="axial binding residue" evidence="12">
    <location>
        <position position="478"/>
    </location>
    <ligand>
        <name>heme</name>
        <dbReference type="ChEBI" id="CHEBI:30413"/>
    </ligand>
    <ligandPart>
        <name>Fe</name>
        <dbReference type="ChEBI" id="CHEBI:18248"/>
    </ligandPart>
</feature>
<dbReference type="GO" id="GO:1902181">
    <property type="term" value="P:verruculogen biosynthetic process"/>
    <property type="evidence" value="ECO:0007669"/>
    <property type="project" value="UniProtKB-ARBA"/>
</dbReference>
<keyword evidence="4 12" id="KW-0349">Heme</keyword>
<evidence type="ECO:0000256" key="7">
    <source>
        <dbReference type="ARBA" id="ARBA00022989"/>
    </source>
</evidence>
<comment type="cofactor">
    <cofactor evidence="1 12">
        <name>heme</name>
        <dbReference type="ChEBI" id="CHEBI:30413"/>
    </cofactor>
</comment>
<keyword evidence="9 12" id="KW-0408">Iron</keyword>
<proteinExistence type="inferred from homology"/>
<protein>
    <submittedName>
        <fullName evidence="15">Benzoate 4-monooxygenase cytochrome p450</fullName>
    </submittedName>
</protein>
<evidence type="ECO:0000256" key="10">
    <source>
        <dbReference type="ARBA" id="ARBA00023033"/>
    </source>
</evidence>
<evidence type="ECO:0000256" key="5">
    <source>
        <dbReference type="ARBA" id="ARBA00022692"/>
    </source>
</evidence>
<dbReference type="SUPFAM" id="SSF48264">
    <property type="entry name" value="Cytochrome P450"/>
    <property type="match status" value="1"/>
</dbReference>
<evidence type="ECO:0000256" key="12">
    <source>
        <dbReference type="PIRSR" id="PIRSR602401-1"/>
    </source>
</evidence>
<evidence type="ECO:0000256" key="6">
    <source>
        <dbReference type="ARBA" id="ARBA00022723"/>
    </source>
</evidence>
<sequence>MLSVINPYLALLGQIITLAAGAGFLAVVALCVYRLYFHPYAKYPGPLLAKLTSWYSVYHTYVGDLHVDIWRCHEKYGDVVRYGPNRLLINNEAGLKGEQLSLKSFIEGKVSNRIAGIYGHGKNVRKAKSYHRISLVKGVEATQSVVDKTKHGKLRRILNQGLSDSYIRTFDKELTDLARLFSSSLGSSKDRFVPETDTTIDGWTCAKNMAHWCDYFTFDVTSQLVFGKSYHLLESSENHWVADAILGQMRRVSFLMQLPEMEDMRLHKILFPHARKKALRFSMKSKEIMEKRKESSEAITNDLFSKLLAAKDPETGESLSQLQLWAESNLLIIAGSDTSSTAMAALFFYLSRYPEAYEKVVKEVRSTFRSAKEVSQGPKLSACTYLRACVTEAARLSPPAAGAMWREVQDGGLQVGDLYVPAGYDIGTGIYSINHHKEYYPEPFKFWPERWIPEVVGEEAVSKAKSAYGTFSVGPRNCVGKGLAMTEISLAMAAVISEFDFRRDETGKGRVGEGKGDLKDEYQIFWAFTSMKDGPFVQFRRAQATGLH</sequence>
<keyword evidence="10 13" id="KW-0503">Monooxygenase</keyword>
<evidence type="ECO:0000256" key="8">
    <source>
        <dbReference type="ARBA" id="ARBA00023002"/>
    </source>
</evidence>
<dbReference type="InterPro" id="IPR002401">
    <property type="entry name" value="Cyt_P450_E_grp-I"/>
</dbReference>
<dbReference type="CDD" id="cd11061">
    <property type="entry name" value="CYP67-like"/>
    <property type="match status" value="1"/>
</dbReference>
<comment type="caution">
    <text evidence="15">The sequence shown here is derived from an EMBL/GenBank/DDBJ whole genome shotgun (WGS) entry which is preliminary data.</text>
</comment>
<evidence type="ECO:0000313" key="16">
    <source>
        <dbReference type="Proteomes" id="UP001281614"/>
    </source>
</evidence>
<dbReference type="InterPro" id="IPR001128">
    <property type="entry name" value="Cyt_P450"/>
</dbReference>
<keyword evidence="5 14" id="KW-0812">Transmembrane</keyword>
<dbReference type="GO" id="GO:0005506">
    <property type="term" value="F:iron ion binding"/>
    <property type="evidence" value="ECO:0007669"/>
    <property type="project" value="InterPro"/>
</dbReference>
<keyword evidence="8 13" id="KW-0560">Oxidoreductase</keyword>
<dbReference type="PRINTS" id="PR00463">
    <property type="entry name" value="EP450I"/>
</dbReference>
<dbReference type="GO" id="GO:0004497">
    <property type="term" value="F:monooxygenase activity"/>
    <property type="evidence" value="ECO:0007669"/>
    <property type="project" value="UniProtKB-KW"/>
</dbReference>
<dbReference type="PROSITE" id="PS00086">
    <property type="entry name" value="CYTOCHROME_P450"/>
    <property type="match status" value="1"/>
</dbReference>
<dbReference type="InterPro" id="IPR017972">
    <property type="entry name" value="Cyt_P450_CS"/>
</dbReference>
<comment type="similarity">
    <text evidence="3 13">Belongs to the cytochrome P450 family.</text>
</comment>
<evidence type="ECO:0000313" key="15">
    <source>
        <dbReference type="EMBL" id="KAK2731544.1"/>
    </source>
</evidence>
<evidence type="ECO:0000256" key="13">
    <source>
        <dbReference type="RuleBase" id="RU000461"/>
    </source>
</evidence>
<dbReference type="GO" id="GO:0020037">
    <property type="term" value="F:heme binding"/>
    <property type="evidence" value="ECO:0007669"/>
    <property type="project" value="InterPro"/>
</dbReference>
<keyword evidence="16" id="KW-1185">Reference proteome</keyword>
<reference evidence="15" key="1">
    <citation type="submission" date="2023-02" db="EMBL/GenBank/DDBJ databases">
        <title>Colletotrichum kahawae CIFC_Que2 genome sequencing and assembly.</title>
        <authorList>
            <person name="Baroncelli R."/>
        </authorList>
    </citation>
    <scope>NUCLEOTIDE SEQUENCE</scope>
    <source>
        <strain evidence="15">CIFC_Que2</strain>
    </source>
</reference>
<evidence type="ECO:0000256" key="14">
    <source>
        <dbReference type="SAM" id="Phobius"/>
    </source>
</evidence>
<feature type="transmembrane region" description="Helical" evidence="14">
    <location>
        <begin position="12"/>
        <end position="33"/>
    </location>
</feature>
<keyword evidence="11 14" id="KW-0472">Membrane</keyword>
<dbReference type="Pfam" id="PF00067">
    <property type="entry name" value="p450"/>
    <property type="match status" value="1"/>
</dbReference>